<evidence type="ECO:0000313" key="5">
    <source>
        <dbReference type="Proteomes" id="UP000507245"/>
    </source>
</evidence>
<evidence type="ECO:0000313" key="3">
    <source>
        <dbReference type="EMBL" id="CAB4305656.1"/>
    </source>
</evidence>
<reference evidence="2 4" key="2">
    <citation type="submission" date="2020-05" db="EMBL/GenBank/DDBJ databases">
        <authorList>
            <person name="Campoy J."/>
            <person name="Schneeberger K."/>
            <person name="Spophaly S."/>
        </authorList>
    </citation>
    <scope>NUCLEOTIDE SEQUENCE [LARGE SCALE GENOMIC DNA]</scope>
    <source>
        <strain evidence="2">PruArmRojPasFocal</strain>
    </source>
</reference>
<evidence type="ECO:0000313" key="4">
    <source>
        <dbReference type="Proteomes" id="UP000507222"/>
    </source>
</evidence>
<dbReference type="Proteomes" id="UP000507222">
    <property type="component" value="Unassembled WGS sequence"/>
</dbReference>
<evidence type="ECO:0000256" key="1">
    <source>
        <dbReference type="SAM" id="MobiDB-lite"/>
    </source>
</evidence>
<accession>A0A6J5UME3</accession>
<feature type="region of interest" description="Disordered" evidence="1">
    <location>
        <begin position="1"/>
        <end position="33"/>
    </location>
</feature>
<dbReference type="EMBL" id="CAEKKB010000003">
    <property type="protein sequence ID" value="CAB4305656.1"/>
    <property type="molecule type" value="Genomic_DNA"/>
</dbReference>
<dbReference type="Proteomes" id="UP000507245">
    <property type="component" value="Unassembled WGS sequence"/>
</dbReference>
<protein>
    <submittedName>
        <fullName evidence="2">Uncharacterized protein</fullName>
    </submittedName>
</protein>
<proteinExistence type="predicted"/>
<dbReference type="EMBL" id="CAEKDK010000003">
    <property type="protein sequence ID" value="CAB4275298.1"/>
    <property type="molecule type" value="Genomic_DNA"/>
</dbReference>
<organism evidence="2 4">
    <name type="scientific">Prunus armeniaca</name>
    <name type="common">Apricot</name>
    <name type="synonym">Armeniaca vulgaris</name>
    <dbReference type="NCBI Taxonomy" id="36596"/>
    <lineage>
        <taxon>Eukaryota</taxon>
        <taxon>Viridiplantae</taxon>
        <taxon>Streptophyta</taxon>
        <taxon>Embryophyta</taxon>
        <taxon>Tracheophyta</taxon>
        <taxon>Spermatophyta</taxon>
        <taxon>Magnoliopsida</taxon>
        <taxon>eudicotyledons</taxon>
        <taxon>Gunneridae</taxon>
        <taxon>Pentapetalae</taxon>
        <taxon>rosids</taxon>
        <taxon>fabids</taxon>
        <taxon>Rosales</taxon>
        <taxon>Rosaceae</taxon>
        <taxon>Amygdaloideae</taxon>
        <taxon>Amygdaleae</taxon>
        <taxon>Prunus</taxon>
    </lineage>
</organism>
<sequence>MTHVKQKKEKVQIRRKEEQPSEEEEEEDDDDVSIGFGTYPPILTYPPIPIHTQRTIVPTVSSQNPRGYWYALVLPLPLVLRGRPQKAEAAPVGRLKSWLCFIQGQFVPCPLTLRVASCILPKGKALA</sequence>
<keyword evidence="5" id="KW-1185">Reference proteome</keyword>
<feature type="compositionally biased region" description="Basic and acidic residues" evidence="1">
    <location>
        <begin position="9"/>
        <end position="19"/>
    </location>
</feature>
<evidence type="ECO:0000313" key="2">
    <source>
        <dbReference type="EMBL" id="CAB4275298.1"/>
    </source>
</evidence>
<reference evidence="5" key="1">
    <citation type="journal article" date="2020" name="Genome Biol.">
        <title>Gamete binning: chromosome-level and haplotype-resolved genome assembly enabled by high-throughput single-cell sequencing of gamete genomes.</title>
        <authorList>
            <person name="Campoy J.A."/>
            <person name="Sun H."/>
            <person name="Goel M."/>
            <person name="Jiao W.-B."/>
            <person name="Folz-Donahue K."/>
            <person name="Wang N."/>
            <person name="Rubio M."/>
            <person name="Liu C."/>
            <person name="Kukat C."/>
            <person name="Ruiz D."/>
            <person name="Huettel B."/>
            <person name="Schneeberger K."/>
        </authorList>
    </citation>
    <scope>NUCLEOTIDE SEQUENCE [LARGE SCALE GENOMIC DNA]</scope>
    <source>
        <strain evidence="5">cv. Rojo Pasion</strain>
    </source>
</reference>
<dbReference type="AlphaFoldDB" id="A0A6J5UME3"/>
<name>A0A6J5UME3_PRUAR</name>
<feature type="compositionally biased region" description="Acidic residues" evidence="1">
    <location>
        <begin position="20"/>
        <end position="32"/>
    </location>
</feature>
<gene>
    <name evidence="2" type="ORF">CURHAP_LOCUS24126</name>
    <name evidence="3" type="ORF">ORAREDHAP_LOCUS23692</name>
</gene>